<dbReference type="CDD" id="cd03887">
    <property type="entry name" value="M20_Acy1L2"/>
    <property type="match status" value="1"/>
</dbReference>
<dbReference type="Gene3D" id="3.30.70.360">
    <property type="match status" value="1"/>
</dbReference>
<evidence type="ECO:0000256" key="1">
    <source>
        <dbReference type="PIRNR" id="PIRNR037226"/>
    </source>
</evidence>
<dbReference type="AlphaFoldDB" id="A0A3D9V9B6"/>
<dbReference type="OrthoDB" id="9781032at2"/>
<comment type="similarity">
    <text evidence="1">Belongs to the peptidase M20A family.</text>
</comment>
<dbReference type="InterPro" id="IPR052030">
    <property type="entry name" value="Peptidase_M20/M20A_hydrolases"/>
</dbReference>
<organism evidence="3 4">
    <name type="scientific">Thermasporomyces composti</name>
    <dbReference type="NCBI Taxonomy" id="696763"/>
    <lineage>
        <taxon>Bacteria</taxon>
        <taxon>Bacillati</taxon>
        <taxon>Actinomycetota</taxon>
        <taxon>Actinomycetes</taxon>
        <taxon>Propionibacteriales</taxon>
        <taxon>Nocardioidaceae</taxon>
        <taxon>Thermasporomyces</taxon>
    </lineage>
</organism>
<keyword evidence="4" id="KW-1185">Reference proteome</keyword>
<dbReference type="InterPro" id="IPR017439">
    <property type="entry name" value="Amidohydrolase"/>
</dbReference>
<dbReference type="FunFam" id="3.30.70.360:FF:000004">
    <property type="entry name" value="Peptidase M20 domain-containing protein 2"/>
    <property type="match status" value="1"/>
</dbReference>
<reference evidence="3 4" key="1">
    <citation type="submission" date="2018-08" db="EMBL/GenBank/DDBJ databases">
        <title>Sequencing the genomes of 1000 actinobacteria strains.</title>
        <authorList>
            <person name="Klenk H.-P."/>
        </authorList>
    </citation>
    <scope>NUCLEOTIDE SEQUENCE [LARGE SCALE GENOMIC DNA]</scope>
    <source>
        <strain evidence="3 4">DSM 22891</strain>
    </source>
</reference>
<dbReference type="Proteomes" id="UP000256485">
    <property type="component" value="Unassembled WGS sequence"/>
</dbReference>
<dbReference type="GO" id="GO:0016805">
    <property type="term" value="F:dipeptidase activity"/>
    <property type="evidence" value="ECO:0007669"/>
    <property type="project" value="InterPro"/>
</dbReference>
<gene>
    <name evidence="3" type="ORF">DFJ64_2179</name>
</gene>
<protein>
    <recommendedName>
        <fullName evidence="1">Peptidase M20 domain-containing protein 2</fullName>
    </recommendedName>
</protein>
<dbReference type="GO" id="GO:0071713">
    <property type="term" value="F:para-aminobenzoyl-glutamate hydrolase activity"/>
    <property type="evidence" value="ECO:0007669"/>
    <property type="project" value="TreeGrafter"/>
</dbReference>
<dbReference type="Gene3D" id="3.40.630.10">
    <property type="entry name" value="Zn peptidases"/>
    <property type="match status" value="1"/>
</dbReference>
<comment type="caution">
    <text evidence="3">The sequence shown here is derived from an EMBL/GenBank/DDBJ whole genome shotgun (WGS) entry which is preliminary data.</text>
</comment>
<dbReference type="SUPFAM" id="SSF53187">
    <property type="entry name" value="Zn-dependent exopeptidases"/>
    <property type="match status" value="1"/>
</dbReference>
<dbReference type="RefSeq" id="WP_115850334.1">
    <property type="nucleotide sequence ID" value="NZ_QTUC01000001.1"/>
</dbReference>
<evidence type="ECO:0000313" key="3">
    <source>
        <dbReference type="EMBL" id="REF36750.1"/>
    </source>
</evidence>
<sequence>MREIAGTRVATEDGAVRRPYPGLAERRRRELLERQSAIPPVTSPHAGAPAAVHRRLRERIAALHEALCAFSLDLHAHPELAYEEHHAAAALADLVGRYGVAAEVGAYGVPTAVRAVVGTGSPRVAVVAEYDALPGIGHACGHNVIAASSAGAFLALAELLAGQDAPAGAVELVGTPAEEGGGGKQRVLDAGGFDEIDFAIMVHPGNLDLAGGRSLGFRQVAVTYHGLAAHASTAPHLGVNALDAVVAAYNGIAQLRQHILPSDRVHGIITDGGQAPNIVPAKASAVFYVRSAELDTLAELHTRVDAILRAAALSTGTRAEITWDAAAPYLPLRPNEPLEARYAVHLADRRRVLPGSARPVETAASTDMGNVSVYVPAIHPSVAIAPPDVANHTPEFAAYAASESATTGIRDAAIGIASTVADFLYDERLRADARADFEARGGRLTLADALNPVKETP</sequence>
<proteinExistence type="inferred from homology"/>
<dbReference type="SUPFAM" id="SSF55031">
    <property type="entry name" value="Bacterial exopeptidase dimerisation domain"/>
    <property type="match status" value="1"/>
</dbReference>
<dbReference type="NCBIfam" id="TIGR01891">
    <property type="entry name" value="amidohydrolases"/>
    <property type="match status" value="1"/>
</dbReference>
<feature type="domain" description="Peptidase M20 dimerisation" evidence="2">
    <location>
        <begin position="216"/>
        <end position="313"/>
    </location>
</feature>
<dbReference type="EMBL" id="QTUC01000001">
    <property type="protein sequence ID" value="REF36750.1"/>
    <property type="molecule type" value="Genomic_DNA"/>
</dbReference>
<name>A0A3D9V9B6_THECX</name>
<dbReference type="InterPro" id="IPR011650">
    <property type="entry name" value="Peptidase_M20_dimer"/>
</dbReference>
<accession>A0A3D9V9B6</accession>
<evidence type="ECO:0000313" key="4">
    <source>
        <dbReference type="Proteomes" id="UP000256485"/>
    </source>
</evidence>
<dbReference type="InterPro" id="IPR017144">
    <property type="entry name" value="Xaa-Arg_dipeptidase"/>
</dbReference>
<dbReference type="PANTHER" id="PTHR30575:SF0">
    <property type="entry name" value="XAA-ARG DIPEPTIDASE"/>
    <property type="match status" value="1"/>
</dbReference>
<dbReference type="GO" id="GO:0046657">
    <property type="term" value="P:folic acid catabolic process"/>
    <property type="evidence" value="ECO:0007669"/>
    <property type="project" value="TreeGrafter"/>
</dbReference>
<dbReference type="PIRSF" id="PIRSF037226">
    <property type="entry name" value="Amidohydrolase_ACY1L2_prd"/>
    <property type="match status" value="1"/>
</dbReference>
<dbReference type="Pfam" id="PF07687">
    <property type="entry name" value="M20_dimer"/>
    <property type="match status" value="1"/>
</dbReference>
<dbReference type="PANTHER" id="PTHR30575">
    <property type="entry name" value="PEPTIDASE M20"/>
    <property type="match status" value="1"/>
</dbReference>
<dbReference type="GO" id="GO:0005737">
    <property type="term" value="C:cytoplasm"/>
    <property type="evidence" value="ECO:0007669"/>
    <property type="project" value="TreeGrafter"/>
</dbReference>
<keyword evidence="3" id="KW-0378">Hydrolase</keyword>
<dbReference type="InterPro" id="IPR036264">
    <property type="entry name" value="Bact_exopeptidase_dim_dom"/>
</dbReference>
<evidence type="ECO:0000259" key="2">
    <source>
        <dbReference type="Pfam" id="PF07687"/>
    </source>
</evidence>